<comment type="caution">
    <text evidence="7">The sequence shown here is derived from an EMBL/GenBank/DDBJ whole genome shotgun (WGS) entry which is preliminary data.</text>
</comment>
<dbReference type="Pfam" id="PF02653">
    <property type="entry name" value="BPD_transp_2"/>
    <property type="match status" value="1"/>
</dbReference>
<evidence type="ECO:0000256" key="5">
    <source>
        <dbReference type="ARBA" id="ARBA00023136"/>
    </source>
</evidence>
<dbReference type="PANTHER" id="PTHR43370">
    <property type="entry name" value="SUGAR ABC TRANSPORTER INTEGRAL MEMBRANE PROTEIN-RELATED"/>
    <property type="match status" value="1"/>
</dbReference>
<dbReference type="CDD" id="cd06580">
    <property type="entry name" value="TM_PBP1_transp_TpRbsC_like"/>
    <property type="match status" value="1"/>
</dbReference>
<gene>
    <name evidence="7" type="ORF">GCM10007939_17720</name>
</gene>
<sequence length="322" mass="33923">MLDFLLQLLLALDATLRLATPLILCAMAGIFAERSGIVDISLEGKLLTGAFVAAAVAAITGSAWLGLFAAIGASVFMSLIHGFACITHKGDQVVSGVAINILASGMTVIAGIALFAKGGQTPHLPNESRFRAIEFYGVETLNNVPVIGTIYRELISGHSLLVYLALVLVPICAFVMYKSRFGLRLRAVGELPEAVDSAGISVTWLRYRALIVGGALCGIAGAYLSISHGANFVREMSAGKGYIALAAVIFGNWRPYKALFACLLFGFLEAGTSRLQGVDLPLIGEIPIQLMLAVPYIVTVLLLAGFIGRPTAPAAIGQPYNK</sequence>
<feature type="transmembrane region" description="Helical" evidence="6">
    <location>
        <begin position="288"/>
        <end position="308"/>
    </location>
</feature>
<name>A0ABQ5VWB3_9RHOB</name>
<feature type="transmembrane region" description="Helical" evidence="6">
    <location>
        <begin position="160"/>
        <end position="177"/>
    </location>
</feature>
<keyword evidence="4 6" id="KW-1133">Transmembrane helix</keyword>
<evidence type="ECO:0000256" key="1">
    <source>
        <dbReference type="ARBA" id="ARBA00004651"/>
    </source>
</evidence>
<evidence type="ECO:0000256" key="3">
    <source>
        <dbReference type="ARBA" id="ARBA00022692"/>
    </source>
</evidence>
<evidence type="ECO:0000313" key="7">
    <source>
        <dbReference type="EMBL" id="GLQ35489.1"/>
    </source>
</evidence>
<feature type="transmembrane region" description="Helical" evidence="6">
    <location>
        <begin position="93"/>
        <end position="116"/>
    </location>
</feature>
<accession>A0ABQ5VWB3</accession>
<evidence type="ECO:0000313" key="8">
    <source>
        <dbReference type="Proteomes" id="UP001156694"/>
    </source>
</evidence>
<keyword evidence="8" id="KW-1185">Reference proteome</keyword>
<keyword evidence="3 6" id="KW-0812">Transmembrane</keyword>
<proteinExistence type="predicted"/>
<evidence type="ECO:0000256" key="6">
    <source>
        <dbReference type="SAM" id="Phobius"/>
    </source>
</evidence>
<dbReference type="EMBL" id="BSNN01000004">
    <property type="protein sequence ID" value="GLQ35489.1"/>
    <property type="molecule type" value="Genomic_DNA"/>
</dbReference>
<evidence type="ECO:0000256" key="2">
    <source>
        <dbReference type="ARBA" id="ARBA00022475"/>
    </source>
</evidence>
<comment type="subcellular location">
    <subcellularLocation>
        <location evidence="1">Cell membrane</location>
        <topology evidence="1">Multi-pass membrane protein</topology>
    </subcellularLocation>
</comment>
<dbReference type="InterPro" id="IPR001851">
    <property type="entry name" value="ABC_transp_permease"/>
</dbReference>
<organism evidence="7 8">
    <name type="scientific">Amylibacter marinus</name>
    <dbReference type="NCBI Taxonomy" id="1475483"/>
    <lineage>
        <taxon>Bacteria</taxon>
        <taxon>Pseudomonadati</taxon>
        <taxon>Pseudomonadota</taxon>
        <taxon>Alphaproteobacteria</taxon>
        <taxon>Rhodobacterales</taxon>
        <taxon>Paracoccaceae</taxon>
        <taxon>Amylibacter</taxon>
    </lineage>
</organism>
<dbReference type="RefSeq" id="WP_284377988.1">
    <property type="nucleotide sequence ID" value="NZ_BSNN01000004.1"/>
</dbReference>
<keyword evidence="5 6" id="KW-0472">Membrane</keyword>
<reference evidence="8" key="1">
    <citation type="journal article" date="2019" name="Int. J. Syst. Evol. Microbiol.">
        <title>The Global Catalogue of Microorganisms (GCM) 10K type strain sequencing project: providing services to taxonomists for standard genome sequencing and annotation.</title>
        <authorList>
            <consortium name="The Broad Institute Genomics Platform"/>
            <consortium name="The Broad Institute Genome Sequencing Center for Infectious Disease"/>
            <person name="Wu L."/>
            <person name="Ma J."/>
        </authorList>
    </citation>
    <scope>NUCLEOTIDE SEQUENCE [LARGE SCALE GENOMIC DNA]</scope>
    <source>
        <strain evidence="8">NBRC 110140</strain>
    </source>
</reference>
<dbReference type="Proteomes" id="UP001156694">
    <property type="component" value="Unassembled WGS sequence"/>
</dbReference>
<feature type="transmembrane region" description="Helical" evidence="6">
    <location>
        <begin position="207"/>
        <end position="226"/>
    </location>
</feature>
<feature type="transmembrane region" description="Helical" evidence="6">
    <location>
        <begin position="51"/>
        <end position="81"/>
    </location>
</feature>
<evidence type="ECO:0000256" key="4">
    <source>
        <dbReference type="ARBA" id="ARBA00022989"/>
    </source>
</evidence>
<keyword evidence="2" id="KW-1003">Cell membrane</keyword>
<dbReference type="PANTHER" id="PTHR43370:SF1">
    <property type="entry name" value="GUANOSINE ABC TRANSPORTER PERMEASE PROTEIN NUPQ"/>
    <property type="match status" value="1"/>
</dbReference>
<protein>
    <submittedName>
        <fullName evidence="7">ABC transporter permease</fullName>
    </submittedName>
</protein>